<dbReference type="Proteomes" id="UP000703269">
    <property type="component" value="Unassembled WGS sequence"/>
</dbReference>
<dbReference type="OrthoDB" id="3164835at2759"/>
<dbReference type="InterPro" id="IPR000210">
    <property type="entry name" value="BTB/POZ_dom"/>
</dbReference>
<dbReference type="SMART" id="SM00225">
    <property type="entry name" value="BTB"/>
    <property type="match status" value="1"/>
</dbReference>
<comment type="caution">
    <text evidence="2">The sequence shown here is derived from an EMBL/GenBank/DDBJ whole genome shotgun (WGS) entry which is preliminary data.</text>
</comment>
<organism evidence="2 3">
    <name type="scientific">Phanerochaete sordida</name>
    <dbReference type="NCBI Taxonomy" id="48140"/>
    <lineage>
        <taxon>Eukaryota</taxon>
        <taxon>Fungi</taxon>
        <taxon>Dikarya</taxon>
        <taxon>Basidiomycota</taxon>
        <taxon>Agaricomycotina</taxon>
        <taxon>Agaricomycetes</taxon>
        <taxon>Polyporales</taxon>
        <taxon>Phanerochaetaceae</taxon>
        <taxon>Phanerochaete</taxon>
    </lineage>
</organism>
<dbReference type="SUPFAM" id="SSF54695">
    <property type="entry name" value="POZ domain"/>
    <property type="match status" value="1"/>
</dbReference>
<dbReference type="PROSITE" id="PS50097">
    <property type="entry name" value="BTB"/>
    <property type="match status" value="1"/>
</dbReference>
<dbReference type="AlphaFoldDB" id="A0A9P3LF77"/>
<sequence>MAGLRDANWANAPFNNFESPEATVVLRSSDGVHFRTYKLVLALASEFFQGMLDLPQPPDGQEMPIDMTEDGEVLDSLLRACYPTVQPYYTSLDDVIPVIQAAQKYEMPRVVADMRSHFRRLAAPEPPVAWAAAVKHGLEDEAAIAAEQYRQARLRRPSLSSWHPAFAHVSAGVYARLQRFCAGEPVAFCAPPQAGTGCRHPPPALGAHPYMLRDADVVLRSTDGHGFRVRKDALRGLSPALGALADAAGAGRVTVDVAAPGAVLLGLLHLCYPAPARGRRPLSCMFCTYEVLKLALRYGVAPAVERVRALWDDFANEDRSRGLMAALIARHMGWAQQADQATHNFVLYAATRPLGEGYEYFPAMEDVSAQYYHELLRLVEHAHPHFQTQVPRTDRDKFAIVQRARSIAKVGSTRSATL</sequence>
<reference evidence="2 3" key="1">
    <citation type="submission" date="2021-08" db="EMBL/GenBank/DDBJ databases">
        <title>Draft Genome Sequence of Phanerochaete sordida strain YK-624.</title>
        <authorList>
            <person name="Mori T."/>
            <person name="Dohra H."/>
            <person name="Suzuki T."/>
            <person name="Kawagishi H."/>
            <person name="Hirai H."/>
        </authorList>
    </citation>
    <scope>NUCLEOTIDE SEQUENCE [LARGE SCALE GENOMIC DNA]</scope>
    <source>
        <strain evidence="2 3">YK-624</strain>
    </source>
</reference>
<dbReference type="EMBL" id="BPQB01000026">
    <property type="protein sequence ID" value="GJE92334.1"/>
    <property type="molecule type" value="Genomic_DNA"/>
</dbReference>
<dbReference type="Pfam" id="PF00651">
    <property type="entry name" value="BTB"/>
    <property type="match status" value="1"/>
</dbReference>
<dbReference type="Gene3D" id="3.30.710.10">
    <property type="entry name" value="Potassium Channel Kv1.1, Chain A"/>
    <property type="match status" value="1"/>
</dbReference>
<evidence type="ECO:0000313" key="2">
    <source>
        <dbReference type="EMBL" id="GJE92334.1"/>
    </source>
</evidence>
<protein>
    <recommendedName>
        <fullName evidence="1">BTB domain-containing protein</fullName>
    </recommendedName>
</protein>
<evidence type="ECO:0000313" key="3">
    <source>
        <dbReference type="Proteomes" id="UP000703269"/>
    </source>
</evidence>
<feature type="domain" description="BTB" evidence="1">
    <location>
        <begin position="22"/>
        <end position="82"/>
    </location>
</feature>
<keyword evidence="3" id="KW-1185">Reference proteome</keyword>
<evidence type="ECO:0000259" key="1">
    <source>
        <dbReference type="PROSITE" id="PS50097"/>
    </source>
</evidence>
<dbReference type="InterPro" id="IPR011333">
    <property type="entry name" value="SKP1/BTB/POZ_sf"/>
</dbReference>
<proteinExistence type="predicted"/>
<accession>A0A9P3LF77</accession>
<name>A0A9P3LF77_9APHY</name>
<gene>
    <name evidence="2" type="ORF">PsYK624_084880</name>
</gene>